<dbReference type="SUPFAM" id="SSF111069">
    <property type="entry name" value="Hypothetical protein yfbM"/>
    <property type="match status" value="1"/>
</dbReference>
<evidence type="ECO:0008006" key="3">
    <source>
        <dbReference type="Google" id="ProtNLM"/>
    </source>
</evidence>
<gene>
    <name evidence="1" type="ORF">GCM10009760_52820</name>
</gene>
<reference evidence="2" key="1">
    <citation type="journal article" date="2019" name="Int. J. Syst. Evol. Microbiol.">
        <title>The Global Catalogue of Microorganisms (GCM) 10K type strain sequencing project: providing services to taxonomists for standard genome sequencing and annotation.</title>
        <authorList>
            <consortium name="The Broad Institute Genomics Platform"/>
            <consortium name="The Broad Institute Genome Sequencing Center for Infectious Disease"/>
            <person name="Wu L."/>
            <person name="Ma J."/>
        </authorList>
    </citation>
    <scope>NUCLEOTIDE SEQUENCE [LARGE SCALE GENOMIC DNA]</scope>
    <source>
        <strain evidence="2">JCM 14560</strain>
    </source>
</reference>
<comment type="caution">
    <text evidence="1">The sequence shown here is derived from an EMBL/GenBank/DDBJ whole genome shotgun (WGS) entry which is preliminary data.</text>
</comment>
<keyword evidence="2" id="KW-1185">Reference proteome</keyword>
<sequence length="158" mass="17217">MHLRAVPQDEIQPQSGWLATFMQNSWRREEEFTTGIACAIEKDFDDVEQLYTGSAEGAGDVGGPAALPVFGGSSVDSEVGPPFLIMTPLQVKQAAEFLEAAAFDVLWSASKEAIFGPRGSYAYEAEIEAIFLQHHQGLLSFYRQAAGAGHSVVKAFWF</sequence>
<evidence type="ECO:0000313" key="2">
    <source>
        <dbReference type="Proteomes" id="UP001422759"/>
    </source>
</evidence>
<dbReference type="EMBL" id="BAAANT010000041">
    <property type="protein sequence ID" value="GAA2154180.1"/>
    <property type="molecule type" value="Genomic_DNA"/>
</dbReference>
<proteinExistence type="predicted"/>
<dbReference type="InterPro" id="IPR035944">
    <property type="entry name" value="YfbM-like_sf"/>
</dbReference>
<dbReference type="Proteomes" id="UP001422759">
    <property type="component" value="Unassembled WGS sequence"/>
</dbReference>
<evidence type="ECO:0000313" key="1">
    <source>
        <dbReference type="EMBL" id="GAA2154180.1"/>
    </source>
</evidence>
<protein>
    <recommendedName>
        <fullName evidence="3">DUF1877 family protein</fullName>
    </recommendedName>
</protein>
<organism evidence="1 2">
    <name type="scientific">Kitasatospora kazusensis</name>
    <dbReference type="NCBI Taxonomy" id="407974"/>
    <lineage>
        <taxon>Bacteria</taxon>
        <taxon>Bacillati</taxon>
        <taxon>Actinomycetota</taxon>
        <taxon>Actinomycetes</taxon>
        <taxon>Kitasatosporales</taxon>
        <taxon>Streptomycetaceae</taxon>
        <taxon>Kitasatospora</taxon>
    </lineage>
</organism>
<dbReference type="InterPro" id="IPR015068">
    <property type="entry name" value="DUF1877"/>
</dbReference>
<dbReference type="Pfam" id="PF08974">
    <property type="entry name" value="DUF1877"/>
    <property type="match status" value="1"/>
</dbReference>
<accession>A0ABP5LUE2</accession>
<name>A0ABP5LUE2_9ACTN</name>
<dbReference type="Gene3D" id="3.40.1760.10">
    <property type="entry name" value="YfbM-like super family"/>
    <property type="match status" value="1"/>
</dbReference>